<reference evidence="2" key="1">
    <citation type="submission" date="2014-12" db="EMBL/GenBank/DDBJ databases">
        <title>Insight into the proteome of Arion vulgaris.</title>
        <authorList>
            <person name="Aradska J."/>
            <person name="Bulat T."/>
            <person name="Smidak R."/>
            <person name="Sarate P."/>
            <person name="Gangsoo J."/>
            <person name="Sialana F."/>
            <person name="Bilban M."/>
            <person name="Lubec G."/>
        </authorList>
    </citation>
    <scope>NUCLEOTIDE SEQUENCE</scope>
    <source>
        <tissue evidence="2">Skin</tissue>
    </source>
</reference>
<evidence type="ECO:0000256" key="1">
    <source>
        <dbReference type="SAM" id="MobiDB-lite"/>
    </source>
</evidence>
<evidence type="ECO:0000313" key="2">
    <source>
        <dbReference type="EMBL" id="CEK63798.1"/>
    </source>
</evidence>
<dbReference type="AlphaFoldDB" id="A0A0B6Z5H8"/>
<name>A0A0B6Z5H8_9EUPU</name>
<sequence>LPERISTYLAKHLSVRKEMYNSNNSRLVDQLYFDSSRLDPTNVTEFSMFKSADDDDGNVVNNLECNFVENTNISLQDEDVLQNTGNIQNPTNARDTERSEVIQKQTHVWTENVPEDPTVARNTERNNER</sequence>
<protein>
    <submittedName>
        <fullName evidence="2">Uncharacterized protein</fullName>
    </submittedName>
</protein>
<proteinExistence type="predicted"/>
<feature type="non-terminal residue" evidence="2">
    <location>
        <position position="1"/>
    </location>
</feature>
<feature type="non-terminal residue" evidence="2">
    <location>
        <position position="129"/>
    </location>
</feature>
<dbReference type="EMBL" id="HACG01016933">
    <property type="protein sequence ID" value="CEK63798.1"/>
    <property type="molecule type" value="Transcribed_RNA"/>
</dbReference>
<accession>A0A0B6Z5H8</accession>
<organism evidence="2">
    <name type="scientific">Arion vulgaris</name>
    <dbReference type="NCBI Taxonomy" id="1028688"/>
    <lineage>
        <taxon>Eukaryota</taxon>
        <taxon>Metazoa</taxon>
        <taxon>Spiralia</taxon>
        <taxon>Lophotrochozoa</taxon>
        <taxon>Mollusca</taxon>
        <taxon>Gastropoda</taxon>
        <taxon>Heterobranchia</taxon>
        <taxon>Euthyneura</taxon>
        <taxon>Panpulmonata</taxon>
        <taxon>Eupulmonata</taxon>
        <taxon>Stylommatophora</taxon>
        <taxon>Helicina</taxon>
        <taxon>Arionoidea</taxon>
        <taxon>Arionidae</taxon>
        <taxon>Arion</taxon>
    </lineage>
</organism>
<feature type="region of interest" description="Disordered" evidence="1">
    <location>
        <begin position="105"/>
        <end position="129"/>
    </location>
</feature>
<gene>
    <name evidence="2" type="primary">ORF49548</name>
</gene>